<dbReference type="EMBL" id="KF900550">
    <property type="protein sequence ID" value="AIE98948.1"/>
    <property type="molecule type" value="Genomic_DNA"/>
</dbReference>
<reference evidence="2" key="1">
    <citation type="journal article" date="2014" name="Genome Biol. Evol.">
        <title>Pangenome evidence for extensive interdomain horizontal transfer affecting lineage core and shell genes in uncultured planktonic thaumarchaeota and euryarchaeota.</title>
        <authorList>
            <person name="Deschamps P."/>
            <person name="Zivanovic Y."/>
            <person name="Moreira D."/>
            <person name="Rodriguez-Valera F."/>
            <person name="Lopez-Garcia P."/>
        </authorList>
    </citation>
    <scope>NUCLEOTIDE SEQUENCE</scope>
</reference>
<feature type="compositionally biased region" description="Basic and acidic residues" evidence="1">
    <location>
        <begin position="101"/>
        <end position="117"/>
    </location>
</feature>
<feature type="region of interest" description="Disordered" evidence="1">
    <location>
        <begin position="101"/>
        <end position="128"/>
    </location>
</feature>
<organism evidence="2">
    <name type="scientific">uncultured marine group II/III euryarchaeote KM3_102_D05</name>
    <dbReference type="NCBI Taxonomy" id="1457845"/>
    <lineage>
        <taxon>Archaea</taxon>
        <taxon>Methanobacteriati</taxon>
        <taxon>Methanobacteriota</taxon>
        <taxon>environmental samples</taxon>
    </lineage>
</organism>
<protein>
    <submittedName>
        <fullName evidence="2">Uncharacterized protein</fullName>
    </submittedName>
</protein>
<name>A0A075G5W1_9EURY</name>
<dbReference type="AlphaFoldDB" id="A0A075G5W1"/>
<evidence type="ECO:0000256" key="1">
    <source>
        <dbReference type="SAM" id="MobiDB-lite"/>
    </source>
</evidence>
<proteinExistence type="predicted"/>
<sequence length="243" mass="27412">MVQVRLQGLNTPFGTALEERLERVGIETNSTDGISIGCWDSEAQSPENEIFDLFIRPSNSPKPNSKHKCTLTLHDLYIPSGVENWGPTEITDRLQWLESNTRDGENSRVDEAKRDNTDSQLEAPTGSPRHWVHIRDAVDAVAALLEDLPSGRIDMCGRRCWSHHAMCLELDMLWGRYQAAVDHSFKIEHLVVSEPKTEPTEKVERPNLAQLHAALEAVGTMGWHPLVPFRVGLMECLAHSFRE</sequence>
<accession>A0A075G5W1</accession>
<evidence type="ECO:0000313" key="2">
    <source>
        <dbReference type="EMBL" id="AIE98948.1"/>
    </source>
</evidence>